<keyword evidence="3" id="KW-0813">Transport</keyword>
<dbReference type="SUPFAM" id="SSF53850">
    <property type="entry name" value="Periplasmic binding protein-like II"/>
    <property type="match status" value="1"/>
</dbReference>
<dbReference type="GO" id="GO:0030313">
    <property type="term" value="C:cell envelope"/>
    <property type="evidence" value="ECO:0007669"/>
    <property type="project" value="UniProtKB-SubCell"/>
</dbReference>
<evidence type="ECO:0000256" key="2">
    <source>
        <dbReference type="ARBA" id="ARBA00008520"/>
    </source>
</evidence>
<feature type="chain" id="PRO_5040317582" evidence="5">
    <location>
        <begin position="21"/>
        <end position="432"/>
    </location>
</feature>
<dbReference type="PROSITE" id="PS51257">
    <property type="entry name" value="PROKAR_LIPOPROTEIN"/>
    <property type="match status" value="1"/>
</dbReference>
<evidence type="ECO:0000313" key="6">
    <source>
        <dbReference type="EMBL" id="OFI46073.1"/>
    </source>
</evidence>
<name>A0A9Q5NZR1_9LACT</name>
<sequence>MKLKKLATIAMTVVSVTALAACGSKSDSKKEDTKKDTNIVTEIKDDTTITFWHAMNGAQEKALTKITEDFQKANPKIKVTLQNQQDYGSLQAKVNSTLQSPKDLPTISQAYPGWLYDASENKQLVDLTPYMEDKTIGWGDQEKIKESLLDGAKINDVQYGIPFNKSTEALFYNETILNQYGVKVPTTMEELKEASKTIYEKSEGKVVGAGFDALSNYYLLGMKNEGVDVTKDTKFDSKESKDVVNFYADGVEAGYFRTPGSDKYMSVPFASQKVAMFVGSIAGETYVAKDAKSAGFEYGVAVRPAKYNIQQGTDVYMFSSATEEQKTAAYLFMKYLATPDVQLYWAQNTGYMPILDSVIKGKEYQSSPNTKIPSILEKDTENLISFPVSQNSNAALNNTVRTIMENILANPKGDRDKMYKEGTKQLEDAWNQ</sequence>
<evidence type="ECO:0000256" key="4">
    <source>
        <dbReference type="ARBA" id="ARBA00022729"/>
    </source>
</evidence>
<dbReference type="InterPro" id="IPR050490">
    <property type="entry name" value="Bact_solute-bd_prot1"/>
</dbReference>
<comment type="similarity">
    <text evidence="2">Belongs to the bacterial solute-binding protein 1 family.</text>
</comment>
<feature type="signal peptide" evidence="5">
    <location>
        <begin position="1"/>
        <end position="20"/>
    </location>
</feature>
<evidence type="ECO:0000313" key="7">
    <source>
        <dbReference type="Proteomes" id="UP000177273"/>
    </source>
</evidence>
<gene>
    <name evidence="6" type="ORF">BG262_06195</name>
</gene>
<evidence type="ECO:0000256" key="1">
    <source>
        <dbReference type="ARBA" id="ARBA00004196"/>
    </source>
</evidence>
<dbReference type="Proteomes" id="UP000177273">
    <property type="component" value="Unassembled WGS sequence"/>
</dbReference>
<keyword evidence="7" id="KW-1185">Reference proteome</keyword>
<organism evidence="6 7">
    <name type="scientific">Floricoccus penangensis</name>
    <dbReference type="NCBI Taxonomy" id="1859475"/>
    <lineage>
        <taxon>Bacteria</taxon>
        <taxon>Bacillati</taxon>
        <taxon>Bacillota</taxon>
        <taxon>Bacilli</taxon>
        <taxon>Lactobacillales</taxon>
        <taxon>Streptococcaceae</taxon>
        <taxon>Floricoccus</taxon>
    </lineage>
</organism>
<dbReference type="AlphaFoldDB" id="A0A9Q5NZR1"/>
<reference evidence="7" key="1">
    <citation type="submission" date="2016-09" db="EMBL/GenBank/DDBJ databases">
        <title>Draft genome sequence of a novel species of the family Streptococcaceae isolated from flowers.</title>
        <authorList>
            <person name="Chuah L.-O."/>
            <person name="Yap K.-P."/>
            <person name="Thong K.L."/>
            <person name="Liong M.T."/>
            <person name="Ahmad R."/>
            <person name="Rusul G."/>
        </authorList>
    </citation>
    <scope>NUCLEOTIDE SEQUENCE [LARGE SCALE GENOMIC DNA]</scope>
    <source>
        <strain evidence="7">HibF3</strain>
    </source>
</reference>
<dbReference type="PANTHER" id="PTHR43649:SF31">
    <property type="entry name" value="SN-GLYCEROL-3-PHOSPHATE-BINDING PERIPLASMIC PROTEIN UGPB"/>
    <property type="match status" value="1"/>
</dbReference>
<dbReference type="PANTHER" id="PTHR43649">
    <property type="entry name" value="ARABINOSE-BINDING PROTEIN-RELATED"/>
    <property type="match status" value="1"/>
</dbReference>
<dbReference type="Pfam" id="PF13416">
    <property type="entry name" value="SBP_bac_8"/>
    <property type="match status" value="1"/>
</dbReference>
<dbReference type="Gene3D" id="3.40.190.10">
    <property type="entry name" value="Periplasmic binding protein-like II"/>
    <property type="match status" value="1"/>
</dbReference>
<comment type="caution">
    <text evidence="6">The sequence shown here is derived from an EMBL/GenBank/DDBJ whole genome shotgun (WGS) entry which is preliminary data.</text>
</comment>
<comment type="subcellular location">
    <subcellularLocation>
        <location evidence="1">Cell envelope</location>
    </subcellularLocation>
</comment>
<dbReference type="EMBL" id="MKIQ01000029">
    <property type="protein sequence ID" value="OFI46073.1"/>
    <property type="molecule type" value="Genomic_DNA"/>
</dbReference>
<protein>
    <submittedName>
        <fullName evidence="6">Sugar ABC transporter substrate-binding protein</fullName>
    </submittedName>
</protein>
<proteinExistence type="inferred from homology"/>
<dbReference type="RefSeq" id="WP_070788543.1">
    <property type="nucleotide sequence ID" value="NZ_MKIQ01000029.1"/>
</dbReference>
<keyword evidence="4 5" id="KW-0732">Signal</keyword>
<dbReference type="InterPro" id="IPR006059">
    <property type="entry name" value="SBP"/>
</dbReference>
<evidence type="ECO:0000256" key="5">
    <source>
        <dbReference type="SAM" id="SignalP"/>
    </source>
</evidence>
<evidence type="ECO:0000256" key="3">
    <source>
        <dbReference type="ARBA" id="ARBA00022448"/>
    </source>
</evidence>
<accession>A0A9Q5NZR1</accession>
<dbReference type="OrthoDB" id="9782846at2"/>